<evidence type="ECO:0000256" key="2">
    <source>
        <dbReference type="SAM" id="Coils"/>
    </source>
</evidence>
<accession>A0A7J7NAC8</accession>
<dbReference type="PANTHER" id="PTHR10366:SF831">
    <property type="entry name" value="NAD-DEPENDENT EPIMERASE_DEHYDRATASE DOMAIN-CONTAINING PROTEIN"/>
    <property type="match status" value="1"/>
</dbReference>
<reference evidence="4 5" key="1">
    <citation type="journal article" date="2020" name="IScience">
        <title>Genome Sequencing of the Endangered Kingdonia uniflora (Circaeasteraceae, Ranunculales) Reveals Potential Mechanisms of Evolutionary Specialization.</title>
        <authorList>
            <person name="Sun Y."/>
            <person name="Deng T."/>
            <person name="Zhang A."/>
            <person name="Moore M.J."/>
            <person name="Landis J.B."/>
            <person name="Lin N."/>
            <person name="Zhang H."/>
            <person name="Zhang X."/>
            <person name="Huang J."/>
            <person name="Zhang X."/>
            <person name="Sun H."/>
            <person name="Wang H."/>
        </authorList>
    </citation>
    <scope>NUCLEOTIDE SEQUENCE [LARGE SCALE GENOMIC DNA]</scope>
    <source>
        <strain evidence="4">TB1705</strain>
        <tissue evidence="4">Leaf</tissue>
    </source>
</reference>
<gene>
    <name evidence="4" type="ORF">GIB67_028747</name>
</gene>
<feature type="compositionally biased region" description="Basic and acidic residues" evidence="3">
    <location>
        <begin position="903"/>
        <end position="912"/>
    </location>
</feature>
<evidence type="ECO:0000313" key="4">
    <source>
        <dbReference type="EMBL" id="KAF6164043.1"/>
    </source>
</evidence>
<keyword evidence="1" id="KW-0560">Oxidoreductase</keyword>
<sequence>MDPFSQPYVDKSVLLSPISTFYLFLGKVLHVLGGTCVAHFPCELIGKLKCNFCRKSMKRRVAKIILCTHLKWNPILQSIYSSCHDASISLIPSNKLPLQAELIEPTVTGTLNVLKACSETNGKKVVVVSFVADVLMNPNWPRDRVKDEACWSDKEYCRATQEVGAAIMREAVVEELIVGMKKSTKESSFLRFQGNILISMVQPSFSFRNNKSLYPLDTEIIYVALGSIRHITTDVGATVVCEGVVEELAEGHGDIGTKELMHMSEKPTLTPADAISSVSYISWDDIRGVVEAEDDHFQMVRFYYLLTSEGERQNGMRQLVEEAVIVEDEVVGVCLRVSCWYPAGEWVLSKKYDPSSFAVMRGGVGYGGRDGCGEALEHVELKQLFGELGIRRDKRVDFRVPKVQRSHENRDMAEKKKACLLIDDLTRLPPPMPANTNAKQSVRRLKKPTLEVPISTVGLSMLMKGATKFIKKRSQEFGELTQRLDAQTVRMKELKNELEIEEKKRVEDAKAAKERYAKIKIEWNEIFRKEDGMGVLVQKLKELTCFCELSDKGRCQKFLVALTLYFEVEVDSERGLKDTYVELLKENGVILDPARVMFLAQEARPEGHGDCDFQDKERANRENGKLHDAKAKLEAELFKDEINLEEYVKSLEAMLKEATGKLTEFVLLEKVKSEASDVHERERDDGSAHFLCVQLYLQAANHVLVSCLSGPNPISLPNNTSLFDYVAREHVELKKLFGDLEEQVRSEVAPSDSVFLKKKRHEGEGSNLTNAMAAAKMREMKQKYCTMAGADLHQLDNVLQEQTFALSMLMKGVTKFIEKRSQEFGELTQRLDAQTVRMKELKNELKIEKKKRVEGVKAAKSERGRTSKHKEINFVVEAEDEVVGDAIAPADATASPTVPSVVADKKVDPPFE</sequence>
<feature type="coiled-coil region" evidence="2">
    <location>
        <begin position="824"/>
        <end position="851"/>
    </location>
</feature>
<dbReference type="InterPro" id="IPR050425">
    <property type="entry name" value="NAD(P)_dehydrat-like"/>
</dbReference>
<evidence type="ECO:0000313" key="5">
    <source>
        <dbReference type="Proteomes" id="UP000541444"/>
    </source>
</evidence>
<name>A0A7J7NAC8_9MAGN</name>
<dbReference type="GO" id="GO:0016616">
    <property type="term" value="F:oxidoreductase activity, acting on the CH-OH group of donors, NAD or NADP as acceptor"/>
    <property type="evidence" value="ECO:0007669"/>
    <property type="project" value="TreeGrafter"/>
</dbReference>
<feature type="coiled-coil region" evidence="2">
    <location>
        <begin position="477"/>
        <end position="511"/>
    </location>
</feature>
<comment type="caution">
    <text evidence="4">The sequence shown here is derived from an EMBL/GenBank/DDBJ whole genome shotgun (WGS) entry which is preliminary data.</text>
</comment>
<dbReference type="OrthoDB" id="2735536at2759"/>
<keyword evidence="2" id="KW-0175">Coiled coil</keyword>
<dbReference type="AlphaFoldDB" id="A0A7J7NAC8"/>
<dbReference type="PANTHER" id="PTHR10366">
    <property type="entry name" value="NAD DEPENDENT EPIMERASE/DEHYDRATASE"/>
    <property type="match status" value="1"/>
</dbReference>
<dbReference type="Gene3D" id="3.40.50.720">
    <property type="entry name" value="NAD(P)-binding Rossmann-like Domain"/>
    <property type="match status" value="1"/>
</dbReference>
<protein>
    <submittedName>
        <fullName evidence="4">Uncharacterized protein</fullName>
    </submittedName>
</protein>
<proteinExistence type="predicted"/>
<dbReference type="EMBL" id="JACGCM010000944">
    <property type="protein sequence ID" value="KAF6164043.1"/>
    <property type="molecule type" value="Genomic_DNA"/>
</dbReference>
<organism evidence="4 5">
    <name type="scientific">Kingdonia uniflora</name>
    <dbReference type="NCBI Taxonomy" id="39325"/>
    <lineage>
        <taxon>Eukaryota</taxon>
        <taxon>Viridiplantae</taxon>
        <taxon>Streptophyta</taxon>
        <taxon>Embryophyta</taxon>
        <taxon>Tracheophyta</taxon>
        <taxon>Spermatophyta</taxon>
        <taxon>Magnoliopsida</taxon>
        <taxon>Ranunculales</taxon>
        <taxon>Circaeasteraceae</taxon>
        <taxon>Kingdonia</taxon>
    </lineage>
</organism>
<dbReference type="Proteomes" id="UP000541444">
    <property type="component" value="Unassembled WGS sequence"/>
</dbReference>
<dbReference type="InterPro" id="IPR036291">
    <property type="entry name" value="NAD(P)-bd_dom_sf"/>
</dbReference>
<dbReference type="SUPFAM" id="SSF51735">
    <property type="entry name" value="NAD(P)-binding Rossmann-fold domains"/>
    <property type="match status" value="1"/>
</dbReference>
<feature type="region of interest" description="Disordered" evidence="3">
    <location>
        <begin position="892"/>
        <end position="912"/>
    </location>
</feature>
<evidence type="ECO:0000256" key="3">
    <source>
        <dbReference type="SAM" id="MobiDB-lite"/>
    </source>
</evidence>
<feature type="non-terminal residue" evidence="4">
    <location>
        <position position="1"/>
    </location>
</feature>
<keyword evidence="5" id="KW-1185">Reference proteome</keyword>
<evidence type="ECO:0000256" key="1">
    <source>
        <dbReference type="ARBA" id="ARBA00023002"/>
    </source>
</evidence>